<organism evidence="2">
    <name type="scientific">freshwater metagenome</name>
    <dbReference type="NCBI Taxonomy" id="449393"/>
    <lineage>
        <taxon>unclassified sequences</taxon>
        <taxon>metagenomes</taxon>
        <taxon>ecological metagenomes</taxon>
    </lineage>
</organism>
<dbReference type="EMBL" id="CAFAAA010000002">
    <property type="protein sequence ID" value="CAB4772804.1"/>
    <property type="molecule type" value="Genomic_DNA"/>
</dbReference>
<protein>
    <submittedName>
        <fullName evidence="2">Unannotated protein</fullName>
    </submittedName>
</protein>
<name>A0A6J7B3K8_9ZZZZ</name>
<evidence type="ECO:0000313" key="2">
    <source>
        <dbReference type="EMBL" id="CAB4838998.1"/>
    </source>
</evidence>
<reference evidence="2" key="1">
    <citation type="submission" date="2020-05" db="EMBL/GenBank/DDBJ databases">
        <authorList>
            <person name="Chiriac C."/>
            <person name="Salcher M."/>
            <person name="Ghai R."/>
            <person name="Kavagutti S V."/>
        </authorList>
    </citation>
    <scope>NUCLEOTIDE SEQUENCE</scope>
</reference>
<dbReference type="EMBL" id="CAFBQC010000086">
    <property type="protein sequence ID" value="CAB5043589.1"/>
    <property type="molecule type" value="Genomic_DNA"/>
</dbReference>
<accession>A0A6J7B3K8</accession>
<dbReference type="EMBL" id="CAFARE010000052">
    <property type="protein sequence ID" value="CAB4838998.1"/>
    <property type="molecule type" value="Genomic_DNA"/>
</dbReference>
<dbReference type="AlphaFoldDB" id="A0A6J7B3K8"/>
<evidence type="ECO:0000313" key="1">
    <source>
        <dbReference type="EMBL" id="CAB4772804.1"/>
    </source>
</evidence>
<gene>
    <name evidence="1" type="ORF">UFOPK2942_00180</name>
    <name evidence="2" type="ORF">UFOPK3232_01137</name>
    <name evidence="3" type="ORF">UFOPK4242_01213</name>
</gene>
<proteinExistence type="predicted"/>
<sequence>MAMGFWADRKAKKAFKSALSDYEYQHAKWAGDIEIFNKIKAAFESAIKGEDAVSNLAVQKPGEIVIWSGRGQFHEAGRTPGQYVGGSQGLSIPIVAGIRYRVGAMRGTFVPGDAIQAYKEVGDVVLSTDRIMFNGMYNTKEWAFAKWNGAATSEDESDYIFNVSNRQKTSGILFDVSVGREFNRFLAQAIDAAENGLESVITTVDKVLQDLAGDEPVKPELVLPSAIAAPPVTPA</sequence>
<evidence type="ECO:0000313" key="3">
    <source>
        <dbReference type="EMBL" id="CAB5043589.1"/>
    </source>
</evidence>